<evidence type="ECO:0000256" key="2">
    <source>
        <dbReference type="ARBA" id="ARBA00023125"/>
    </source>
</evidence>
<dbReference type="PANTHER" id="PTHR30408:SF12">
    <property type="entry name" value="TYPE I RESTRICTION ENZYME MJAVIII SPECIFICITY SUBUNIT"/>
    <property type="match status" value="1"/>
</dbReference>
<dbReference type="InterPro" id="IPR044946">
    <property type="entry name" value="Restrct_endonuc_typeI_TRD_sf"/>
</dbReference>
<dbReference type="EMBL" id="FNYC01000004">
    <property type="protein sequence ID" value="SEJ05400.1"/>
    <property type="molecule type" value="Genomic_DNA"/>
</dbReference>
<dbReference type="PANTHER" id="PTHR30408">
    <property type="entry name" value="TYPE-1 RESTRICTION ENZYME ECOKI SPECIFICITY PROTEIN"/>
    <property type="match status" value="1"/>
</dbReference>
<name>A0A1H6VXR0_9GAMM</name>
<evidence type="ECO:0000313" key="3">
    <source>
        <dbReference type="EMBL" id="SEJ05400.1"/>
    </source>
</evidence>
<organism evidence="3 4">
    <name type="scientific">Frateuria terrea</name>
    <dbReference type="NCBI Taxonomy" id="529704"/>
    <lineage>
        <taxon>Bacteria</taxon>
        <taxon>Pseudomonadati</taxon>
        <taxon>Pseudomonadota</taxon>
        <taxon>Gammaproteobacteria</taxon>
        <taxon>Lysobacterales</taxon>
        <taxon>Rhodanobacteraceae</taxon>
        <taxon>Frateuria</taxon>
    </lineage>
</organism>
<protein>
    <submittedName>
        <fullName evidence="3">Type I restriction enzyme M protein</fullName>
    </submittedName>
</protein>
<dbReference type="AlphaFoldDB" id="A0A1H6VXR0"/>
<dbReference type="OrthoDB" id="398435at2"/>
<gene>
    <name evidence="3" type="ORF">SAMN04487997_2342</name>
</gene>
<dbReference type="RefSeq" id="WP_139202434.1">
    <property type="nucleotide sequence ID" value="NZ_FNYC01000004.1"/>
</dbReference>
<dbReference type="STRING" id="529704.SAMN02927913_2888"/>
<proteinExistence type="predicted"/>
<dbReference type="SUPFAM" id="SSF116734">
    <property type="entry name" value="DNA methylase specificity domain"/>
    <property type="match status" value="1"/>
</dbReference>
<accession>A0A1H6VXR0</accession>
<dbReference type="Gene3D" id="3.90.220.20">
    <property type="entry name" value="DNA methylase specificity domains"/>
    <property type="match status" value="1"/>
</dbReference>
<keyword evidence="4" id="KW-1185">Reference proteome</keyword>
<dbReference type="InterPro" id="IPR052021">
    <property type="entry name" value="Type-I_RS_S_subunit"/>
</dbReference>
<keyword evidence="1" id="KW-0680">Restriction system</keyword>
<dbReference type="Proteomes" id="UP000199420">
    <property type="component" value="Unassembled WGS sequence"/>
</dbReference>
<evidence type="ECO:0000313" key="4">
    <source>
        <dbReference type="Proteomes" id="UP000199420"/>
    </source>
</evidence>
<keyword evidence="2" id="KW-0238">DNA-binding</keyword>
<evidence type="ECO:0000256" key="1">
    <source>
        <dbReference type="ARBA" id="ARBA00022747"/>
    </source>
</evidence>
<reference evidence="3 4" key="1">
    <citation type="submission" date="2016-10" db="EMBL/GenBank/DDBJ databases">
        <authorList>
            <person name="de Groot N.N."/>
        </authorList>
    </citation>
    <scope>NUCLEOTIDE SEQUENCE [LARGE SCALE GENOMIC DNA]</scope>
    <source>
        <strain evidence="3 4">DSM 26515</strain>
    </source>
</reference>
<sequence length="258" mass="29239">MALVTKRPFVDTLLDLKSDEDGVVLQNHILEPEYHQDLYRLACENAKASSGAFQLGDTARVQRAPNRGRQPDYVDDETDPETLKFQGMLDHYGHIVDGSQTTNVCALKSVSVRWGYVDFGVARAVSKDFFDKHKDKCGVRKHDLLINSTGDGTIGRVAIYNKEFPALVDGHITIVRFKQPHYAWYAAAYLLSEQGQRQIYRYINGSSGQVEIYPQDISRLWIPAKTEPVVKEIAKKFQKAISKYEEFEVEMTSMLAMA</sequence>
<dbReference type="GO" id="GO:0009307">
    <property type="term" value="P:DNA restriction-modification system"/>
    <property type="evidence" value="ECO:0007669"/>
    <property type="project" value="UniProtKB-KW"/>
</dbReference>
<dbReference type="GO" id="GO:0003677">
    <property type="term" value="F:DNA binding"/>
    <property type="evidence" value="ECO:0007669"/>
    <property type="project" value="UniProtKB-KW"/>
</dbReference>